<feature type="domain" description="CFAP65 fourth Ig-like" evidence="3">
    <location>
        <begin position="236"/>
        <end position="327"/>
    </location>
</feature>
<dbReference type="Pfam" id="PF24291">
    <property type="entry name" value="Ig_CFAP65"/>
    <property type="match status" value="2"/>
</dbReference>
<proteinExistence type="predicted"/>
<dbReference type="GO" id="GO:0005737">
    <property type="term" value="C:cytoplasm"/>
    <property type="evidence" value="ECO:0007669"/>
    <property type="project" value="UniProtKB-SubCell"/>
</dbReference>
<organism evidence="6 7">
    <name type="scientific">Ichthyophthirius multifiliis</name>
    <name type="common">White spot disease agent</name>
    <name type="synonym">Ich</name>
    <dbReference type="NCBI Taxonomy" id="5932"/>
    <lineage>
        <taxon>Eukaryota</taxon>
        <taxon>Sar</taxon>
        <taxon>Alveolata</taxon>
        <taxon>Ciliophora</taxon>
        <taxon>Intramacronucleata</taxon>
        <taxon>Oligohymenophorea</taxon>
        <taxon>Hymenostomatida</taxon>
        <taxon>Ophryoglenina</taxon>
        <taxon>Ichthyophthirius</taxon>
    </lineage>
</organism>
<dbReference type="Pfam" id="PF24507">
    <property type="entry name" value="Ig_CFAP65_4th"/>
    <property type="match status" value="1"/>
</dbReference>
<reference evidence="6 7" key="1">
    <citation type="submission" date="2011-07" db="EMBL/GenBank/DDBJ databases">
        <authorList>
            <person name="Coyne R."/>
            <person name="Brami D."/>
            <person name="Johnson J."/>
            <person name="Hostetler J."/>
            <person name="Hannick L."/>
            <person name="Clark T."/>
            <person name="Cassidy-Hanley D."/>
            <person name="Inman J."/>
        </authorList>
    </citation>
    <scope>NUCLEOTIDE SEQUENCE [LARGE SCALE GENOMIC DNA]</scope>
    <source>
        <strain evidence="6 7">G5</strain>
    </source>
</reference>
<dbReference type="GO" id="GO:0031514">
    <property type="term" value="C:motile cilium"/>
    <property type="evidence" value="ECO:0007669"/>
    <property type="project" value="UniProtKB-SubCell"/>
</dbReference>
<dbReference type="PANTHER" id="PTHR46127:SF1">
    <property type="entry name" value="CILIA- AND FLAGELLA-ASSOCIATED PROTEIN 65"/>
    <property type="match status" value="1"/>
</dbReference>
<gene>
    <name evidence="6" type="ORF">IMG5_123900</name>
</gene>
<dbReference type="Pfam" id="PF25249">
    <property type="entry name" value="Ig_CFAP65_7th"/>
    <property type="match status" value="1"/>
</dbReference>
<accession>G0QVI2</accession>
<evidence type="ECO:0000259" key="3">
    <source>
        <dbReference type="Pfam" id="PF24507"/>
    </source>
</evidence>
<evidence type="ECO:0000259" key="2">
    <source>
        <dbReference type="Pfam" id="PF24291"/>
    </source>
</evidence>
<dbReference type="eggNOG" id="ENOG502QSJW">
    <property type="taxonomic scope" value="Eukaryota"/>
</dbReference>
<dbReference type="Pfam" id="PF24816">
    <property type="entry name" value="Ig_CFAP65__9th"/>
    <property type="match status" value="1"/>
</dbReference>
<keyword evidence="7" id="KW-1185">Reference proteome</keyword>
<dbReference type="InterPro" id="IPR008962">
    <property type="entry name" value="PapD-like_sf"/>
</dbReference>
<dbReference type="PANTHER" id="PTHR46127">
    <property type="entry name" value="CILIA- AND FLAGELLA-ASSOCIATED PROTEIN 65"/>
    <property type="match status" value="1"/>
</dbReference>
<evidence type="ECO:0000256" key="1">
    <source>
        <dbReference type="SAM" id="MobiDB-lite"/>
    </source>
</evidence>
<name>G0QVI2_ICHMU</name>
<evidence type="ECO:0000259" key="5">
    <source>
        <dbReference type="Pfam" id="PF25249"/>
    </source>
</evidence>
<dbReference type="Proteomes" id="UP000008983">
    <property type="component" value="Unassembled WGS sequence"/>
</dbReference>
<dbReference type="InterPro" id="IPR056344">
    <property type="entry name" value="Ig_CFAP65-like_9th"/>
</dbReference>
<dbReference type="OrthoDB" id="415597at2759"/>
<dbReference type="GeneID" id="14906891"/>
<dbReference type="EMBL" id="GL983945">
    <property type="protein sequence ID" value="EGR30774.1"/>
    <property type="molecule type" value="Genomic_DNA"/>
</dbReference>
<dbReference type="InterPro" id="IPR058536">
    <property type="entry name" value="Ig_CFAP65_4th"/>
</dbReference>
<dbReference type="Gene3D" id="2.60.40.10">
    <property type="entry name" value="Immunoglobulins"/>
    <property type="match status" value="9"/>
</dbReference>
<dbReference type="SUPFAM" id="SSF49354">
    <property type="entry name" value="PapD-like"/>
    <property type="match status" value="1"/>
</dbReference>
<dbReference type="STRING" id="857967.G0QVI2"/>
<sequence>MEQNEYQNLLKSISNKNYKELIHKPIQTDIQDSIDFGFQAVYQSQTRKFYLQNPNEYPIDFNFESKIFHINPQIGKLMPKQVQQIQIQFTPFEASALVSTVILNIEKEDARIIKISGVGKYVYLQLSSKKVNFGKLLIGKSLIKQISIKNISQVQTEFTIQKKNTDENIHQAFFLDAKEGQIPGNSIFLLNINFKPQLQDLVYIQHWEILFPGGNPVEFSVIGEGEGFDVFFDVKSVNFGEIKIGNQQSKLVKLYNNSDMECRYQIFNELGNVFQANNQIGVIKGKSHVRILILFQPINTICYYERIFCVLGHKKILFLDVLGTCYDLLFKPLPIVQNQIDNFRQRIIEGRVSFIDFKYMENSILLKISGEFKQKQQQFLQQNSQFNNKIDNFKEGNRKIKNKDIYSQNNFLDFDYQDFMSLSQGRQISIKNNMNCNITIFWTTQKQNSQIDNHMSIFSVRPESATIKENQSFTFEISFRPIKNNFYFYQSLQFFAYKYSEKLTKNMADQFQKSLLTQSLKFQSLEQQQVQQQQQNKKQNLRYSSQTSQQIKTQNNYISDETIPPFCGYLYCIGHSFANPNQIYIPIIHLQPEKVYFNNCRLGETTFQTFEIHNKSDTPVFFRILKDQDDVFQVFPQIGLIYGKSFCIVSTQFQPKESQKYETFLQIQFNHQSDNLKKVFLQAFCSKINLKVENEGKLFFSPCFLGVKSKQKFNIWNNSLLNLNFFIEVPPKYSQELFFEPQEGVLKSNEKLAICCSFIPQKKKKYKIKPTISAYVIENQQNSMVGVFNPGSGLFTKNQEEEKMDIQMEVQGEGNDGNILVQPRVLDFKIVKVNFSEKKSVQIQNMSDCTFFVFFKLVYDENQEEKEEKNEFLIEKNFKLDIQESILAAHSKIDLNVYFFPIQVNKFNLKLQVYACNNEQNREKLILKDCIFLKAVGNYPLLKIIDVRNDVVSVTQLWQNFQINKINQELGKDLNENEIQFLNIEQLNIEQAQKLQKSLKNYTWNFGYLSNKKSVKPRIIVVTIQNTGGTELDYHFKLPSDSQIDVEPWADPGKLQEEDAYERAIVEKKIFQIIPKFGTLKPMQLQDIQLIYSPGNVEDDFSQCFKQQQEKSSQQNQSHVLRVVLQIFNGKPLVINLKGTTLSPNQGMLTVKKKKIDLPDCPIGMIQPIKYPIEIQNVGSTKISYQVDIQEINQNGENIESAFNTFSVSNPEGSLNPNERSYLYCQFKPSVAKKYYHILVIKAQDYMKPLKEIRLTISGQGYANPPPKKIKSKDNEIPQQRSSVSPIGSKCCFSIEEIDFGLILPNKPTHRIIILYNLSKDTKLTYDFTQGFCSSTKTPGLVCDDMFIIDPPQGQLQPEEFIELKLTLEASIQPSIYEGEIECTIYWGNYNLNNNQFKSSLVSQNIGNIEKETLFFRIKKESKLDINQNISNQIQLKIQNQNDHQFVNFITSAIDDILIDNSLFKILQRLDKQPIQLYKSFDDQDTFNENQNIHIENLNMSKRQTIDFKNQRLLFLNQPFLDLVDLIFENTYFNIIQETTRKECDLLKLSKNFIIPKQ</sequence>
<evidence type="ECO:0000313" key="7">
    <source>
        <dbReference type="Proteomes" id="UP000008983"/>
    </source>
</evidence>
<feature type="domain" description="CFAP65 tenth Ig-like" evidence="2">
    <location>
        <begin position="1151"/>
        <end position="1263"/>
    </location>
</feature>
<dbReference type="InterPro" id="IPR052614">
    <property type="entry name" value="CFAP65"/>
</dbReference>
<feature type="domain" description="CFAP65 tenth Ig-like" evidence="2">
    <location>
        <begin position="62"/>
        <end position="119"/>
    </location>
</feature>
<evidence type="ECO:0008006" key="8">
    <source>
        <dbReference type="Google" id="ProtNLM"/>
    </source>
</evidence>
<feature type="region of interest" description="Disordered" evidence="1">
    <location>
        <begin position="1264"/>
        <end position="1283"/>
    </location>
</feature>
<dbReference type="InterPro" id="IPR013783">
    <property type="entry name" value="Ig-like_fold"/>
</dbReference>
<feature type="domain" description="CFAP65-like ninth Ig-like" evidence="4">
    <location>
        <begin position="940"/>
        <end position="1139"/>
    </location>
</feature>
<protein>
    <recommendedName>
        <fullName evidence="8">MSP domain-containing protein</fullName>
    </recommendedName>
</protein>
<feature type="domain" description="CFAP65 seventh Ig-like" evidence="5">
    <location>
        <begin position="692"/>
        <end position="814"/>
    </location>
</feature>
<evidence type="ECO:0000259" key="4">
    <source>
        <dbReference type="Pfam" id="PF24816"/>
    </source>
</evidence>
<dbReference type="RefSeq" id="XP_004032361.1">
    <property type="nucleotide sequence ID" value="XM_004032313.1"/>
</dbReference>
<evidence type="ECO:0000313" key="6">
    <source>
        <dbReference type="EMBL" id="EGR30774.1"/>
    </source>
</evidence>
<dbReference type="OMA" id="QQLKVMV"/>
<dbReference type="InterPro" id="IPR057470">
    <property type="entry name" value="Ig_CFAP65_7th"/>
</dbReference>
<dbReference type="InterPro" id="IPR056305">
    <property type="entry name" value="Ig_CFAP65_10th"/>
</dbReference>
<dbReference type="InParanoid" id="G0QVI2"/>